<keyword evidence="5" id="KW-0539">Nucleus</keyword>
<dbReference type="CDD" id="cd00067">
    <property type="entry name" value="GAL4"/>
    <property type="match status" value="1"/>
</dbReference>
<dbReference type="InterPro" id="IPR001138">
    <property type="entry name" value="Zn2Cys6_DnaBD"/>
</dbReference>
<dbReference type="OrthoDB" id="10325657at2759"/>
<dbReference type="SUPFAM" id="SSF57701">
    <property type="entry name" value="Zn2/Cys6 DNA-binding domain"/>
    <property type="match status" value="1"/>
</dbReference>
<keyword evidence="4" id="KW-0804">Transcription</keyword>
<evidence type="ECO:0000256" key="4">
    <source>
        <dbReference type="ARBA" id="ARBA00023163"/>
    </source>
</evidence>
<dbReference type="PANTHER" id="PTHR31001">
    <property type="entry name" value="UNCHARACTERIZED TRANSCRIPTIONAL REGULATORY PROTEIN"/>
    <property type="match status" value="1"/>
</dbReference>
<dbReference type="PROSITE" id="PS00463">
    <property type="entry name" value="ZN2_CY6_FUNGAL_1"/>
    <property type="match status" value="1"/>
</dbReference>
<evidence type="ECO:0000313" key="8">
    <source>
        <dbReference type="EMBL" id="KAF7513930.1"/>
    </source>
</evidence>
<evidence type="ECO:0000256" key="5">
    <source>
        <dbReference type="ARBA" id="ARBA00023242"/>
    </source>
</evidence>
<comment type="caution">
    <text evidence="8">The sequence shown here is derived from an EMBL/GenBank/DDBJ whole genome shotgun (WGS) entry which is preliminary data.</text>
</comment>
<protein>
    <recommendedName>
        <fullName evidence="7">Zn(2)-C6 fungal-type domain-containing protein</fullName>
    </recommendedName>
</protein>
<reference evidence="8" key="1">
    <citation type="submission" date="2020-02" db="EMBL/GenBank/DDBJ databases">
        <authorList>
            <person name="Palmer J.M."/>
        </authorList>
    </citation>
    <scope>NUCLEOTIDE SEQUENCE</scope>
    <source>
        <strain evidence="8">EPUS1.4</strain>
        <tissue evidence="8">Thallus</tissue>
    </source>
</reference>
<dbReference type="GO" id="GO:0000981">
    <property type="term" value="F:DNA-binding transcription factor activity, RNA polymerase II-specific"/>
    <property type="evidence" value="ECO:0007669"/>
    <property type="project" value="InterPro"/>
</dbReference>
<dbReference type="Pfam" id="PF00172">
    <property type="entry name" value="Zn_clus"/>
    <property type="match status" value="1"/>
</dbReference>
<sequence>MGKHNKRMNGAQGACSACRRRKVKCDDFEWPCANCLRRNERDLCSHPKASENLTEVLTRRLRRLEKENEELHRSKAQMEQEATERLTRTQQEKEALKHQIEELKHQTEELKHQIEELQISGHTVQTCIACPEDESQNAAETSNMFTGPDGQQRESLTKHSLNQLLHLPAVEPLSRQATHLPNADINIDFDKDGESNGFWTPLGQWEDQHMRGIRDTDPPNFRIDEQQGQFPSPFSLGYHGLPADKPCFDIMAESPGTEANHPHPECTLVADTWDNCRENRQLTTVSHPYSAMSTGNRYGPNTARRF</sequence>
<evidence type="ECO:0000256" key="2">
    <source>
        <dbReference type="ARBA" id="ARBA00023015"/>
    </source>
</evidence>
<proteinExistence type="predicted"/>
<feature type="coiled-coil region" evidence="6">
    <location>
        <begin position="54"/>
        <end position="120"/>
    </location>
</feature>
<dbReference type="GO" id="GO:0008270">
    <property type="term" value="F:zinc ion binding"/>
    <property type="evidence" value="ECO:0007669"/>
    <property type="project" value="InterPro"/>
</dbReference>
<dbReference type="InterPro" id="IPR036864">
    <property type="entry name" value="Zn2-C6_fun-type_DNA-bd_sf"/>
</dbReference>
<keyword evidence="9" id="KW-1185">Reference proteome</keyword>
<dbReference type="EMBL" id="JAACFV010000003">
    <property type="protein sequence ID" value="KAF7513930.1"/>
    <property type="molecule type" value="Genomic_DNA"/>
</dbReference>
<dbReference type="AlphaFoldDB" id="A0A8H7AR32"/>
<evidence type="ECO:0000256" key="6">
    <source>
        <dbReference type="SAM" id="Coils"/>
    </source>
</evidence>
<dbReference type="SMART" id="SM00066">
    <property type="entry name" value="GAL4"/>
    <property type="match status" value="1"/>
</dbReference>
<evidence type="ECO:0000256" key="3">
    <source>
        <dbReference type="ARBA" id="ARBA00023125"/>
    </source>
</evidence>
<dbReference type="Proteomes" id="UP000606974">
    <property type="component" value="Unassembled WGS sequence"/>
</dbReference>
<comment type="subcellular location">
    <subcellularLocation>
        <location evidence="1">Nucleus</location>
    </subcellularLocation>
</comment>
<name>A0A8H7AR32_9EURO</name>
<keyword evidence="3" id="KW-0238">DNA-binding</keyword>
<dbReference type="GO" id="GO:0005634">
    <property type="term" value="C:nucleus"/>
    <property type="evidence" value="ECO:0007669"/>
    <property type="project" value="UniProtKB-SubCell"/>
</dbReference>
<dbReference type="Gene3D" id="4.10.240.10">
    <property type="entry name" value="Zn(2)-C6 fungal-type DNA-binding domain"/>
    <property type="match status" value="1"/>
</dbReference>
<evidence type="ECO:0000313" key="9">
    <source>
        <dbReference type="Proteomes" id="UP000606974"/>
    </source>
</evidence>
<gene>
    <name evidence="8" type="ORF">GJ744_006544</name>
</gene>
<dbReference type="InterPro" id="IPR050613">
    <property type="entry name" value="Sec_Metabolite_Reg"/>
</dbReference>
<evidence type="ECO:0000256" key="1">
    <source>
        <dbReference type="ARBA" id="ARBA00004123"/>
    </source>
</evidence>
<keyword evidence="6" id="KW-0175">Coiled coil</keyword>
<evidence type="ECO:0000259" key="7">
    <source>
        <dbReference type="PROSITE" id="PS50048"/>
    </source>
</evidence>
<dbReference type="GO" id="GO:0003677">
    <property type="term" value="F:DNA binding"/>
    <property type="evidence" value="ECO:0007669"/>
    <property type="project" value="UniProtKB-KW"/>
</dbReference>
<organism evidence="8 9">
    <name type="scientific">Endocarpon pusillum</name>
    <dbReference type="NCBI Taxonomy" id="364733"/>
    <lineage>
        <taxon>Eukaryota</taxon>
        <taxon>Fungi</taxon>
        <taxon>Dikarya</taxon>
        <taxon>Ascomycota</taxon>
        <taxon>Pezizomycotina</taxon>
        <taxon>Eurotiomycetes</taxon>
        <taxon>Chaetothyriomycetidae</taxon>
        <taxon>Verrucariales</taxon>
        <taxon>Verrucariaceae</taxon>
        <taxon>Endocarpon</taxon>
    </lineage>
</organism>
<keyword evidence="2" id="KW-0805">Transcription regulation</keyword>
<accession>A0A8H7AR32</accession>
<dbReference type="PANTHER" id="PTHR31001:SF87">
    <property type="entry name" value="COL-21"/>
    <property type="match status" value="1"/>
</dbReference>
<dbReference type="PROSITE" id="PS50048">
    <property type="entry name" value="ZN2_CY6_FUNGAL_2"/>
    <property type="match status" value="1"/>
</dbReference>
<feature type="domain" description="Zn(2)-C6 fungal-type" evidence="7">
    <location>
        <begin position="14"/>
        <end position="46"/>
    </location>
</feature>